<evidence type="ECO:0000313" key="2">
    <source>
        <dbReference type="Proteomes" id="UP000616151"/>
    </source>
</evidence>
<reference evidence="1" key="1">
    <citation type="submission" date="2021-01" db="EMBL/GenBank/DDBJ databases">
        <authorList>
            <person name="Sun Q."/>
        </authorList>
    </citation>
    <scope>NUCLEOTIDE SEQUENCE</scope>
    <source>
        <strain evidence="1">YIM B02566</strain>
    </source>
</reference>
<name>A0ACC5R2T4_9HYPH</name>
<proteinExistence type="predicted"/>
<keyword evidence="2" id="KW-1185">Reference proteome</keyword>
<accession>A0ACC5R2T4</accession>
<sequence length="572" mass="63014">MSRFLPGLRAVLWRFPVPALIAILGTIYANLFPVPPGRHGWAMWGNDIILPCLAGMLAACSAHYFARSRLFTGLADILFAIIAGFVAAMLVFQAKSFATVPLLLILGLAAFLPISGSLRAGISQGATWRFALDLTQAALFAIIVGQIFRFALAPLGEVEFLRSVDLLLEYRTIVASLFLVSPLAFLAFLPDGPKADGAGIQSEPGRVERALLLCLNYLLIPVVLLYAVVLHSYAFGGLFGYGLPDGIITWLTMLFVLLGSMSWVLAWPWRNDGSVLLRLFLRNWGWLTIIPLMLFTWAAWERVAALGLTPERYGVFLVAVWLASAAVYWLVRREEADIRLLLGGLAVLLIIGSFGPWGAKETSAASQATRLIGLLKAEQALTPEGKLLHTQPVWNAAKNNRIGAALSDLSQLNGLARIRPLFAGRRDDPFVPNSTEGNLLRDIRARLKIEFYVREHDDVRFNGDLPLTQDVGTQSRLIGPVKLSMFPGVMPRGGAYAESDGHTLFVTVGQRKWDILLQPLMEKLKAATAPDRIQAYVHEVDPNMSLVVSEASGTLGEKQRDFRMTFWLILRQ</sequence>
<dbReference type="EMBL" id="JAENHL010000006">
    <property type="protein sequence ID" value="MBK1866693.1"/>
    <property type="molecule type" value="Genomic_DNA"/>
</dbReference>
<organism evidence="1 2">
    <name type="scientific">Taklimakanibacter albus</name>
    <dbReference type="NCBI Taxonomy" id="2800327"/>
    <lineage>
        <taxon>Bacteria</taxon>
        <taxon>Pseudomonadati</taxon>
        <taxon>Pseudomonadota</taxon>
        <taxon>Alphaproteobacteria</taxon>
        <taxon>Hyphomicrobiales</taxon>
        <taxon>Aestuariivirgaceae</taxon>
        <taxon>Taklimakanibacter</taxon>
    </lineage>
</organism>
<comment type="caution">
    <text evidence="1">The sequence shown here is derived from an EMBL/GenBank/DDBJ whole genome shotgun (WGS) entry which is preliminary data.</text>
</comment>
<dbReference type="Proteomes" id="UP000616151">
    <property type="component" value="Unassembled WGS sequence"/>
</dbReference>
<gene>
    <name evidence="1" type="ORF">JHL16_10035</name>
</gene>
<evidence type="ECO:0000313" key="1">
    <source>
        <dbReference type="EMBL" id="MBK1866693.1"/>
    </source>
</evidence>
<protein>
    <submittedName>
        <fullName evidence="1">DUF4153 domain-containing protein</fullName>
    </submittedName>
</protein>